<dbReference type="InterPro" id="IPR008153">
    <property type="entry name" value="GAE_dom"/>
</dbReference>
<organism evidence="11 12">
    <name type="scientific">Periophthalmus magnuspinnatus</name>
    <dbReference type="NCBI Taxonomy" id="409849"/>
    <lineage>
        <taxon>Eukaryota</taxon>
        <taxon>Metazoa</taxon>
        <taxon>Chordata</taxon>
        <taxon>Craniata</taxon>
        <taxon>Vertebrata</taxon>
        <taxon>Euteleostomi</taxon>
        <taxon>Actinopterygii</taxon>
        <taxon>Neopterygii</taxon>
        <taxon>Teleostei</taxon>
        <taxon>Neoteleostei</taxon>
        <taxon>Acanthomorphata</taxon>
        <taxon>Gobiaria</taxon>
        <taxon>Gobiiformes</taxon>
        <taxon>Gobioidei</taxon>
        <taxon>Gobiidae</taxon>
        <taxon>Oxudercinae</taxon>
        <taxon>Periophthalmus</taxon>
    </lineage>
</organism>
<evidence type="ECO:0000256" key="5">
    <source>
        <dbReference type="ARBA" id="ARBA00022927"/>
    </source>
</evidence>
<dbReference type="InterPro" id="IPR008152">
    <property type="entry name" value="Clathrin_a/b/g-adaptin_app_Ig"/>
</dbReference>
<evidence type="ECO:0000256" key="1">
    <source>
        <dbReference type="ARBA" id="ARBA00004184"/>
    </source>
</evidence>
<dbReference type="InterPro" id="IPR013041">
    <property type="entry name" value="Clathrin_app_Ig-like_sf"/>
</dbReference>
<feature type="domain" description="GAE" evidence="10">
    <location>
        <begin position="157"/>
        <end position="270"/>
    </location>
</feature>
<accession>A0A3B4B896</accession>
<keyword evidence="9" id="KW-0812">Transmembrane</keyword>
<evidence type="ECO:0000256" key="6">
    <source>
        <dbReference type="ARBA" id="ARBA00023034"/>
    </source>
</evidence>
<name>A0A3B4B896_9GOBI</name>
<dbReference type="GO" id="GO:0006886">
    <property type="term" value="P:intracellular protein transport"/>
    <property type="evidence" value="ECO:0007669"/>
    <property type="project" value="InterPro"/>
</dbReference>
<comment type="similarity">
    <text evidence="3">Belongs to the adaptor complexes large subunit family.</text>
</comment>
<dbReference type="InterPro" id="IPR011989">
    <property type="entry name" value="ARM-like"/>
</dbReference>
<keyword evidence="5" id="KW-0653">Protein transport</keyword>
<dbReference type="PANTHER" id="PTHR22780">
    <property type="entry name" value="ADAPTIN, ALPHA/GAMMA/EPSILON"/>
    <property type="match status" value="1"/>
</dbReference>
<keyword evidence="9" id="KW-1133">Transmembrane helix</keyword>
<dbReference type="Ensembl" id="ENSPMGT00000026390.1">
    <property type="protein sequence ID" value="ENSPMGP00000024766.1"/>
    <property type="gene ID" value="ENSPMGG00000019968.1"/>
</dbReference>
<dbReference type="STRING" id="409849.ENSPMGP00000024766"/>
<dbReference type="GO" id="GO:0016192">
    <property type="term" value="P:vesicle-mediated transport"/>
    <property type="evidence" value="ECO:0007669"/>
    <property type="project" value="InterPro"/>
</dbReference>
<evidence type="ECO:0000313" key="11">
    <source>
        <dbReference type="Ensembl" id="ENSPMGP00000024766.1"/>
    </source>
</evidence>
<dbReference type="SUPFAM" id="SSF49348">
    <property type="entry name" value="Clathrin adaptor appendage domain"/>
    <property type="match status" value="1"/>
</dbReference>
<dbReference type="GO" id="GO:0005794">
    <property type="term" value="C:Golgi apparatus"/>
    <property type="evidence" value="ECO:0007669"/>
    <property type="project" value="UniProtKB-SubCell"/>
</dbReference>
<dbReference type="Pfam" id="PF02883">
    <property type="entry name" value="Alpha_adaptinC2"/>
    <property type="match status" value="1"/>
</dbReference>
<dbReference type="AlphaFoldDB" id="A0A3B4B896"/>
<evidence type="ECO:0000313" key="12">
    <source>
        <dbReference type="Proteomes" id="UP000261520"/>
    </source>
</evidence>
<evidence type="ECO:0000256" key="8">
    <source>
        <dbReference type="SAM" id="MobiDB-lite"/>
    </source>
</evidence>
<evidence type="ECO:0000256" key="7">
    <source>
        <dbReference type="ARBA" id="ARBA00023136"/>
    </source>
</evidence>
<comment type="subcellular location">
    <subcellularLocation>
        <location evidence="1">Endomembrane system</location>
        <topology evidence="1">Peripheral membrane protein</topology>
    </subcellularLocation>
    <subcellularLocation>
        <location evidence="2">Golgi apparatus</location>
    </subcellularLocation>
</comment>
<keyword evidence="7 9" id="KW-0472">Membrane</keyword>
<keyword evidence="4" id="KW-0813">Transport</keyword>
<dbReference type="Proteomes" id="UP000261520">
    <property type="component" value="Unplaced"/>
</dbReference>
<evidence type="ECO:0000256" key="2">
    <source>
        <dbReference type="ARBA" id="ARBA00004555"/>
    </source>
</evidence>
<reference evidence="11" key="1">
    <citation type="submission" date="2025-08" db="UniProtKB">
        <authorList>
            <consortium name="Ensembl"/>
        </authorList>
    </citation>
    <scope>IDENTIFICATION</scope>
</reference>
<dbReference type="SMART" id="SM00809">
    <property type="entry name" value="Alpha_adaptinC2"/>
    <property type="match status" value="1"/>
</dbReference>
<keyword evidence="6" id="KW-0333">Golgi apparatus</keyword>
<feature type="transmembrane region" description="Helical" evidence="9">
    <location>
        <begin position="298"/>
        <end position="320"/>
    </location>
</feature>
<dbReference type="PROSITE" id="PS50180">
    <property type="entry name" value="GAE"/>
    <property type="match status" value="1"/>
</dbReference>
<keyword evidence="12" id="KW-1185">Reference proteome</keyword>
<feature type="region of interest" description="Disordered" evidence="8">
    <location>
        <begin position="115"/>
        <end position="150"/>
    </location>
</feature>
<protein>
    <recommendedName>
        <fullName evidence="10">GAE domain-containing protein</fullName>
    </recommendedName>
</protein>
<evidence type="ECO:0000256" key="9">
    <source>
        <dbReference type="SAM" id="Phobius"/>
    </source>
</evidence>
<proteinExistence type="inferred from homology"/>
<evidence type="ECO:0000256" key="4">
    <source>
        <dbReference type="ARBA" id="ARBA00022448"/>
    </source>
</evidence>
<dbReference type="InterPro" id="IPR050840">
    <property type="entry name" value="Adaptor_Complx_Large_Subunit"/>
</dbReference>
<dbReference type="Gene3D" id="1.25.10.10">
    <property type="entry name" value="Leucine-rich Repeat Variant"/>
    <property type="match status" value="1"/>
</dbReference>
<dbReference type="Gene3D" id="2.60.40.1230">
    <property type="match status" value="1"/>
</dbReference>
<reference evidence="11" key="2">
    <citation type="submission" date="2025-09" db="UniProtKB">
        <authorList>
            <consortium name="Ensembl"/>
        </authorList>
    </citation>
    <scope>IDENTIFICATION</scope>
</reference>
<evidence type="ECO:0000256" key="3">
    <source>
        <dbReference type="ARBA" id="ARBA00006613"/>
    </source>
</evidence>
<sequence length="329" mass="36051">MSSPTTRGFALTATMKLSTRITENVDRIRSIVSIYGSCIDLELQQRAVEYNALFKKYDHMRAAVLERMPIMEKNSTGQTNGETTGELVKEVQPVKVIQGQPPTQPPASQVCDLLDLLGDSNDSGKPSSSSAQSSNNTSSPGGDLLDLLGGLDLMPPTPVPTIPVYEKNGVNLTLSCQKQSETSLIVTLTASNSTDADITTFTLQAAVPKSVQLLMKAPSGDHLPACGTVKVTQVVVLNNPNKVNLKMRIRVSFTSQGVAFQDTVQVDSLPECSSLPVQLKQYSRPKRSRQTKVPSNSLTQFLVTYLFYIMISFIPIYFYLHIKQRKCYP</sequence>
<evidence type="ECO:0000259" key="10">
    <source>
        <dbReference type="PROSITE" id="PS50180"/>
    </source>
</evidence>